<keyword evidence="5 6" id="KW-0949">S-adenosyl-L-methionine</keyword>
<dbReference type="GO" id="GO:0032259">
    <property type="term" value="P:methylation"/>
    <property type="evidence" value="ECO:0007669"/>
    <property type="project" value="UniProtKB-KW"/>
</dbReference>
<keyword evidence="8" id="KW-1185">Reference proteome</keyword>
<dbReference type="GO" id="GO:0008168">
    <property type="term" value="F:methyltransferase activity"/>
    <property type="evidence" value="ECO:0007669"/>
    <property type="project" value="UniProtKB-KW"/>
</dbReference>
<comment type="function">
    <text evidence="1 6">Exhibits S-adenosyl-L-methionine-dependent methyltransferase activity.</text>
</comment>
<evidence type="ECO:0000256" key="3">
    <source>
        <dbReference type="ARBA" id="ARBA00022603"/>
    </source>
</evidence>
<keyword evidence="4" id="KW-0808">Transferase</keyword>
<dbReference type="InterPro" id="IPR029063">
    <property type="entry name" value="SAM-dependent_MTases_sf"/>
</dbReference>
<dbReference type="InterPro" id="IPR007213">
    <property type="entry name" value="Ppm1/Ppm2/Tcmp"/>
</dbReference>
<evidence type="ECO:0000313" key="7">
    <source>
        <dbReference type="EMBL" id="GAA0387476.1"/>
    </source>
</evidence>
<dbReference type="InterPro" id="IPR011610">
    <property type="entry name" value="SAM_mthyl_Trfase_ML2640-like"/>
</dbReference>
<dbReference type="Proteomes" id="UP001500879">
    <property type="component" value="Unassembled WGS sequence"/>
</dbReference>
<dbReference type="NCBIfam" id="TIGR00027">
    <property type="entry name" value="mthyl_TIGR00027"/>
    <property type="match status" value="1"/>
</dbReference>
<dbReference type="RefSeq" id="WP_344019329.1">
    <property type="nucleotide sequence ID" value="NZ_BAAABX010000006.1"/>
</dbReference>
<evidence type="ECO:0000256" key="1">
    <source>
        <dbReference type="ARBA" id="ARBA00003907"/>
    </source>
</evidence>
<dbReference type="EMBL" id="BAAABX010000006">
    <property type="protein sequence ID" value="GAA0387476.1"/>
    <property type="molecule type" value="Genomic_DNA"/>
</dbReference>
<evidence type="ECO:0000313" key="8">
    <source>
        <dbReference type="Proteomes" id="UP001500879"/>
    </source>
</evidence>
<evidence type="ECO:0000256" key="4">
    <source>
        <dbReference type="ARBA" id="ARBA00022679"/>
    </source>
</evidence>
<reference evidence="7 8" key="1">
    <citation type="journal article" date="2019" name="Int. J. Syst. Evol. Microbiol.">
        <title>The Global Catalogue of Microorganisms (GCM) 10K type strain sequencing project: providing services to taxonomists for standard genome sequencing and annotation.</title>
        <authorList>
            <consortium name="The Broad Institute Genomics Platform"/>
            <consortium name="The Broad Institute Genome Sequencing Center for Infectious Disease"/>
            <person name="Wu L."/>
            <person name="Ma J."/>
        </authorList>
    </citation>
    <scope>NUCLEOTIDE SEQUENCE [LARGE SCALE GENOMIC DNA]</scope>
    <source>
        <strain evidence="7 8">JCM 4788</strain>
    </source>
</reference>
<dbReference type="SUPFAM" id="SSF53335">
    <property type="entry name" value="S-adenosyl-L-methionine-dependent methyltransferases"/>
    <property type="match status" value="1"/>
</dbReference>
<comment type="similarity">
    <text evidence="2 6">Belongs to the UPF0677 family.</text>
</comment>
<accession>A0ABN0Y8X4</accession>
<keyword evidence="3 6" id="KW-0489">Methyltransferase</keyword>
<proteinExistence type="inferred from homology"/>
<dbReference type="Pfam" id="PF04072">
    <property type="entry name" value="LCM"/>
    <property type="match status" value="1"/>
</dbReference>
<protein>
    <recommendedName>
        <fullName evidence="6">S-adenosyl-L-methionine-dependent methyltransferase</fullName>
        <ecNumber evidence="6">2.1.1.-</ecNumber>
    </recommendedName>
</protein>
<evidence type="ECO:0000256" key="5">
    <source>
        <dbReference type="ARBA" id="ARBA00022691"/>
    </source>
</evidence>
<dbReference type="PANTHER" id="PTHR43619:SF2">
    <property type="entry name" value="S-ADENOSYL-L-METHIONINE-DEPENDENT METHYLTRANSFERASES SUPERFAMILY PROTEIN"/>
    <property type="match status" value="1"/>
</dbReference>
<organism evidence="7 8">
    <name type="scientific">Streptomyces luteireticuli</name>
    <dbReference type="NCBI Taxonomy" id="173858"/>
    <lineage>
        <taxon>Bacteria</taxon>
        <taxon>Bacillati</taxon>
        <taxon>Actinomycetota</taxon>
        <taxon>Actinomycetes</taxon>
        <taxon>Kitasatosporales</taxon>
        <taxon>Streptomycetaceae</taxon>
        <taxon>Streptomyces</taxon>
    </lineage>
</organism>
<name>A0ABN0Y8X4_9ACTN</name>
<comment type="caution">
    <text evidence="7">The sequence shown here is derived from an EMBL/GenBank/DDBJ whole genome shotgun (WGS) entry which is preliminary data.</text>
</comment>
<dbReference type="EC" id="2.1.1.-" evidence="6"/>
<evidence type="ECO:0000256" key="2">
    <source>
        <dbReference type="ARBA" id="ARBA00008138"/>
    </source>
</evidence>
<gene>
    <name evidence="7" type="ORF">GCM10010357_05260</name>
</gene>
<dbReference type="Gene3D" id="3.40.50.150">
    <property type="entry name" value="Vaccinia Virus protein VP39"/>
    <property type="match status" value="1"/>
</dbReference>
<sequence>MGTEQQWDIVSGIGITALAVAAGRAVEASRPEALAVDPYAARFVEEADAPIPLVTTLAEAEATDPTGNWAAFATYAGVRTRAFDEHFERAAAAGVTQAVVLASGLDTRAFRLNWPPDAVLYEIDQPLVLDFKSTVLRKHGAAPTVPAHHLLGLDLRNDWPAALETAGFDRTRPTAWLAEGLLPYLPPESEESLFGEIHRLSAPGSLLAVEYYLDLQQALDGAAERSREWAENLEIMIHTDRRPTPGERLSGIGWEVRDVPVTEAARGYGRSLDVPVPLSGNAVFAFARRVQV</sequence>
<dbReference type="PANTHER" id="PTHR43619">
    <property type="entry name" value="S-ADENOSYL-L-METHIONINE-DEPENDENT METHYLTRANSFERASE YKTD-RELATED"/>
    <property type="match status" value="1"/>
</dbReference>
<evidence type="ECO:0000256" key="6">
    <source>
        <dbReference type="RuleBase" id="RU362030"/>
    </source>
</evidence>